<reference evidence="2" key="1">
    <citation type="journal article" date="2020" name="New Phytol.">
        <title>Comparative genomics reveals dynamic genome evolution in host specialist ectomycorrhizal fungi.</title>
        <authorList>
            <person name="Lofgren L.A."/>
            <person name="Nguyen N.H."/>
            <person name="Vilgalys R."/>
            <person name="Ruytinx J."/>
            <person name="Liao H.L."/>
            <person name="Branco S."/>
            <person name="Kuo A."/>
            <person name="LaButti K."/>
            <person name="Lipzen A."/>
            <person name="Andreopoulos W."/>
            <person name="Pangilinan J."/>
            <person name="Riley R."/>
            <person name="Hundley H."/>
            <person name="Na H."/>
            <person name="Barry K."/>
            <person name="Grigoriev I.V."/>
            <person name="Stajich J.E."/>
            <person name="Kennedy P.G."/>
        </authorList>
    </citation>
    <scope>NUCLEOTIDE SEQUENCE</scope>
    <source>
        <strain evidence="2">DOB743</strain>
    </source>
</reference>
<organism evidence="2 3">
    <name type="scientific">Suillus placidus</name>
    <dbReference type="NCBI Taxonomy" id="48579"/>
    <lineage>
        <taxon>Eukaryota</taxon>
        <taxon>Fungi</taxon>
        <taxon>Dikarya</taxon>
        <taxon>Basidiomycota</taxon>
        <taxon>Agaricomycotina</taxon>
        <taxon>Agaricomycetes</taxon>
        <taxon>Agaricomycetidae</taxon>
        <taxon>Boletales</taxon>
        <taxon>Suillineae</taxon>
        <taxon>Suillaceae</taxon>
        <taxon>Suillus</taxon>
    </lineage>
</organism>
<feature type="compositionally biased region" description="Basic residues" evidence="1">
    <location>
        <begin position="357"/>
        <end position="369"/>
    </location>
</feature>
<comment type="caution">
    <text evidence="2">The sequence shown here is derived from an EMBL/GenBank/DDBJ whole genome shotgun (WGS) entry which is preliminary data.</text>
</comment>
<feature type="compositionally biased region" description="Polar residues" evidence="1">
    <location>
        <begin position="309"/>
        <end position="321"/>
    </location>
</feature>
<gene>
    <name evidence="2" type="ORF">EV702DRAFT_1091844</name>
</gene>
<dbReference type="Proteomes" id="UP000714275">
    <property type="component" value="Unassembled WGS sequence"/>
</dbReference>
<protein>
    <submittedName>
        <fullName evidence="2">Uncharacterized protein</fullName>
    </submittedName>
</protein>
<evidence type="ECO:0000313" key="2">
    <source>
        <dbReference type="EMBL" id="KAG1778771.1"/>
    </source>
</evidence>
<name>A0A9P7D505_9AGAM</name>
<feature type="compositionally biased region" description="Basic and acidic residues" evidence="1">
    <location>
        <begin position="281"/>
        <end position="292"/>
    </location>
</feature>
<sequence>MSSLSSTDSSAPTLSSLSPNMDEVLTGVRYIMDNSVAQDAKLLDIISLLATQAEQIKERDQSIVIMQSKLDSQQAIMEEIRSEQRQLISAVASFMESNAQHTQDASAVLSPPVILETPEPATPAANPERSPSAISVPELPSFQATPTPNFHPSLYRNSIPVAHAKLRAATADNRWRAPKHYIKTQQGGQLRRQGAFYGTPDWSTMTAISGGVPDSGAPPSPPASPQIQEEVISTAGNSRADVHTPVEVTQETDAAADAVKVAVSNEGDRASFTSSRNSCKRCRDPDEQEARRKTANRMDISSIVHTAPDGSSPSLLFSFCSTGPDPARGSGSDCDGPPKRRRVSQGIIDSDAVSTKHPIRRSSRRAIPR</sequence>
<proteinExistence type="predicted"/>
<dbReference type="AlphaFoldDB" id="A0A9P7D505"/>
<feature type="region of interest" description="Disordered" evidence="1">
    <location>
        <begin position="265"/>
        <end position="369"/>
    </location>
</feature>
<evidence type="ECO:0000313" key="3">
    <source>
        <dbReference type="Proteomes" id="UP000714275"/>
    </source>
</evidence>
<keyword evidence="3" id="KW-1185">Reference proteome</keyword>
<feature type="region of interest" description="Disordered" evidence="1">
    <location>
        <begin position="119"/>
        <end position="149"/>
    </location>
</feature>
<feature type="compositionally biased region" description="Low complexity" evidence="1">
    <location>
        <begin position="119"/>
        <end position="128"/>
    </location>
</feature>
<dbReference type="EMBL" id="JABBWD010000014">
    <property type="protein sequence ID" value="KAG1778771.1"/>
    <property type="molecule type" value="Genomic_DNA"/>
</dbReference>
<evidence type="ECO:0000256" key="1">
    <source>
        <dbReference type="SAM" id="MobiDB-lite"/>
    </source>
</evidence>
<accession>A0A9P7D505</accession>
<dbReference type="OrthoDB" id="2674590at2759"/>